<dbReference type="AlphaFoldDB" id="A0AAN7E9Q6"/>
<dbReference type="InterPro" id="IPR005135">
    <property type="entry name" value="Endo/exonuclease/phosphatase"/>
</dbReference>
<dbReference type="PANTHER" id="PTHR33710">
    <property type="entry name" value="BNAC02G09200D PROTEIN"/>
    <property type="match status" value="1"/>
</dbReference>
<name>A0AAN7E9Q6_QUERU</name>
<organism evidence="2 3">
    <name type="scientific">Quercus rubra</name>
    <name type="common">Northern red oak</name>
    <name type="synonym">Quercus borealis</name>
    <dbReference type="NCBI Taxonomy" id="3512"/>
    <lineage>
        <taxon>Eukaryota</taxon>
        <taxon>Viridiplantae</taxon>
        <taxon>Streptophyta</taxon>
        <taxon>Embryophyta</taxon>
        <taxon>Tracheophyta</taxon>
        <taxon>Spermatophyta</taxon>
        <taxon>Magnoliopsida</taxon>
        <taxon>eudicotyledons</taxon>
        <taxon>Gunneridae</taxon>
        <taxon>Pentapetalae</taxon>
        <taxon>rosids</taxon>
        <taxon>fabids</taxon>
        <taxon>Fagales</taxon>
        <taxon>Fagaceae</taxon>
        <taxon>Quercus</taxon>
    </lineage>
</organism>
<dbReference type="Pfam" id="PF03372">
    <property type="entry name" value="Exo_endo_phos"/>
    <property type="match status" value="1"/>
</dbReference>
<dbReference type="InterPro" id="IPR036691">
    <property type="entry name" value="Endo/exonu/phosph_ase_sf"/>
</dbReference>
<dbReference type="SUPFAM" id="SSF56219">
    <property type="entry name" value="DNase I-like"/>
    <property type="match status" value="1"/>
</dbReference>
<evidence type="ECO:0000313" key="3">
    <source>
        <dbReference type="Proteomes" id="UP001324115"/>
    </source>
</evidence>
<keyword evidence="3" id="KW-1185">Reference proteome</keyword>
<dbReference type="Proteomes" id="UP001324115">
    <property type="component" value="Unassembled WGS sequence"/>
</dbReference>
<sequence>MTILAWNCRGMGSAPAVRALTDEVKRSDPMMVFLAETKANQNRIKGLQRKIGLTQGISVKSDGRSGGLALLWKEGFDVRLKSCSNTHIDVVVCEGNGARPWRATGFYGHPDSGMRPISWKLLEYLKSQCHLPWIVFGDFNEILNSDEKLGWLDRDARQMEGFRNCLCNCGLLDMGFVGQRFTWCNGRIGEQRTLVRLDRMVANEEWLSLFPEAKVFHKSMAASDHCLLSMYLRGRSQRRVVKRRFMFEEMWTREEGCREVIETVFGNVTKVLKQKQRRLQYLEELNLLHESAEEIQGLKKGINEMLFREEVMWNQRSRALWIKCGDRNTKFFHATANNR</sequence>
<dbReference type="Gene3D" id="3.60.10.10">
    <property type="entry name" value="Endonuclease/exonuclease/phosphatase"/>
    <property type="match status" value="1"/>
</dbReference>
<protein>
    <recommendedName>
        <fullName evidence="1">Endonuclease/exonuclease/phosphatase domain-containing protein</fullName>
    </recommendedName>
</protein>
<proteinExistence type="predicted"/>
<dbReference type="GO" id="GO:0003824">
    <property type="term" value="F:catalytic activity"/>
    <property type="evidence" value="ECO:0007669"/>
    <property type="project" value="InterPro"/>
</dbReference>
<evidence type="ECO:0000259" key="1">
    <source>
        <dbReference type="Pfam" id="PF03372"/>
    </source>
</evidence>
<feature type="domain" description="Endonuclease/exonuclease/phosphatase" evidence="1">
    <location>
        <begin position="5"/>
        <end position="225"/>
    </location>
</feature>
<dbReference type="EMBL" id="JAXUIC010000010">
    <property type="protein sequence ID" value="KAK4566400.1"/>
    <property type="molecule type" value="Genomic_DNA"/>
</dbReference>
<comment type="caution">
    <text evidence="2">The sequence shown here is derived from an EMBL/GenBank/DDBJ whole genome shotgun (WGS) entry which is preliminary data.</text>
</comment>
<evidence type="ECO:0000313" key="2">
    <source>
        <dbReference type="EMBL" id="KAK4566400.1"/>
    </source>
</evidence>
<reference evidence="2 3" key="1">
    <citation type="journal article" date="2023" name="G3 (Bethesda)">
        <title>A haplotype-resolved chromosome-scale genome for Quercus rubra L. provides insights into the genetics of adaptive traits for red oak species.</title>
        <authorList>
            <person name="Kapoor B."/>
            <person name="Jenkins J."/>
            <person name="Schmutz J."/>
            <person name="Zhebentyayeva T."/>
            <person name="Kuelheim C."/>
            <person name="Coggeshall M."/>
            <person name="Heim C."/>
            <person name="Lasky J.R."/>
            <person name="Leites L."/>
            <person name="Islam-Faridi N."/>
            <person name="Romero-Severson J."/>
            <person name="DeLeo V.L."/>
            <person name="Lucas S.M."/>
            <person name="Lazic D."/>
            <person name="Gailing O."/>
            <person name="Carlson J."/>
            <person name="Staton M."/>
        </authorList>
    </citation>
    <scope>NUCLEOTIDE SEQUENCE [LARGE SCALE GENOMIC DNA]</scope>
    <source>
        <strain evidence="2">Pseudo-F2</strain>
    </source>
</reference>
<gene>
    <name evidence="2" type="ORF">RGQ29_002582</name>
</gene>
<dbReference type="PANTHER" id="PTHR33710:SF62">
    <property type="entry name" value="DUF4283 DOMAIN PROTEIN"/>
    <property type="match status" value="1"/>
</dbReference>
<accession>A0AAN7E9Q6</accession>